<sequence length="71" mass="7806">MLDNFDIHLKNRAHRADVQMRVNAAVSAAADGASLPAGDIIGGQAIMGEPGQWMERTRMLRKVDLWTIDTT</sequence>
<gene>
    <name evidence="1" type="ORF">OC846_003099</name>
</gene>
<proteinExistence type="predicted"/>
<dbReference type="EMBL" id="JAPDMZ010000070">
    <property type="protein sequence ID" value="KAK0551918.1"/>
    <property type="molecule type" value="Genomic_DNA"/>
</dbReference>
<protein>
    <submittedName>
        <fullName evidence="1">Uncharacterized protein</fullName>
    </submittedName>
</protein>
<evidence type="ECO:0000313" key="1">
    <source>
        <dbReference type="EMBL" id="KAK0551918.1"/>
    </source>
</evidence>
<dbReference type="Proteomes" id="UP001176517">
    <property type="component" value="Unassembled WGS sequence"/>
</dbReference>
<evidence type="ECO:0000313" key="2">
    <source>
        <dbReference type="Proteomes" id="UP001176517"/>
    </source>
</evidence>
<keyword evidence="2" id="KW-1185">Reference proteome</keyword>
<dbReference type="AlphaFoldDB" id="A0AAN6GVI0"/>
<reference evidence="1" key="1">
    <citation type="journal article" date="2023" name="PhytoFront">
        <title>Draft Genome Resources of Seven Strains of Tilletia horrida, Causal Agent of Kernel Smut of Rice.</title>
        <authorList>
            <person name="Khanal S."/>
            <person name="Antony Babu S."/>
            <person name="Zhou X.G."/>
        </authorList>
    </citation>
    <scope>NUCLEOTIDE SEQUENCE</scope>
    <source>
        <strain evidence="1">TX6</strain>
    </source>
</reference>
<organism evidence="1 2">
    <name type="scientific">Tilletia horrida</name>
    <dbReference type="NCBI Taxonomy" id="155126"/>
    <lineage>
        <taxon>Eukaryota</taxon>
        <taxon>Fungi</taxon>
        <taxon>Dikarya</taxon>
        <taxon>Basidiomycota</taxon>
        <taxon>Ustilaginomycotina</taxon>
        <taxon>Exobasidiomycetes</taxon>
        <taxon>Tilletiales</taxon>
        <taxon>Tilletiaceae</taxon>
        <taxon>Tilletia</taxon>
    </lineage>
</organism>
<comment type="caution">
    <text evidence="1">The sequence shown here is derived from an EMBL/GenBank/DDBJ whole genome shotgun (WGS) entry which is preliminary data.</text>
</comment>
<accession>A0AAN6GVI0</accession>
<name>A0AAN6GVI0_9BASI</name>